<protein>
    <submittedName>
        <fullName evidence="1">Uncharacterized protein</fullName>
    </submittedName>
</protein>
<accession>B9X9L5</accession>
<comment type="caution">
    <text evidence="1">The sequence shown here is derived from an EMBL/GenBank/DDBJ whole genome shotgun (WGS) entry which is preliminary data.</text>
</comment>
<evidence type="ECO:0000313" key="1">
    <source>
        <dbReference type="EMBL" id="EEF63259.1"/>
    </source>
</evidence>
<reference evidence="1 2" key="1">
    <citation type="journal article" date="2011" name="J. Bacteriol.">
        <title>Genome sequence of 'Pedosphaera parvula' Ellin514, an aerobic Verrucomicrobial isolate from pasture soil.</title>
        <authorList>
            <person name="Kant R."/>
            <person name="van Passel M.W."/>
            <person name="Sangwan P."/>
            <person name="Palva A."/>
            <person name="Lucas S."/>
            <person name="Copeland A."/>
            <person name="Lapidus A."/>
            <person name="Glavina Del Rio T."/>
            <person name="Dalin E."/>
            <person name="Tice H."/>
            <person name="Bruce D."/>
            <person name="Goodwin L."/>
            <person name="Pitluck S."/>
            <person name="Chertkov O."/>
            <person name="Larimer F.W."/>
            <person name="Land M.L."/>
            <person name="Hauser L."/>
            <person name="Brettin T.S."/>
            <person name="Detter J.C."/>
            <person name="Han S."/>
            <person name="de Vos W.M."/>
            <person name="Janssen P.H."/>
            <person name="Smidt H."/>
        </authorList>
    </citation>
    <scope>NUCLEOTIDE SEQUENCE [LARGE SCALE GENOMIC DNA]</scope>
    <source>
        <strain evidence="1 2">Ellin514</strain>
    </source>
</reference>
<proteinExistence type="predicted"/>
<organism evidence="1 2">
    <name type="scientific">Pedosphaera parvula (strain Ellin514)</name>
    <dbReference type="NCBI Taxonomy" id="320771"/>
    <lineage>
        <taxon>Bacteria</taxon>
        <taxon>Pseudomonadati</taxon>
        <taxon>Verrucomicrobiota</taxon>
        <taxon>Pedosphaerae</taxon>
        <taxon>Pedosphaerales</taxon>
        <taxon>Pedosphaeraceae</taxon>
        <taxon>Pedosphaera</taxon>
    </lineage>
</organism>
<name>B9X9L5_PEDPL</name>
<dbReference type="Proteomes" id="UP000003688">
    <property type="component" value="Unassembled WGS sequence"/>
</dbReference>
<dbReference type="AlphaFoldDB" id="B9X9L5"/>
<dbReference type="EMBL" id="ABOX02000001">
    <property type="protein sequence ID" value="EEF63259.1"/>
    <property type="molecule type" value="Genomic_DNA"/>
</dbReference>
<gene>
    <name evidence="1" type="ORF">Cflav_PD5894</name>
</gene>
<evidence type="ECO:0000313" key="2">
    <source>
        <dbReference type="Proteomes" id="UP000003688"/>
    </source>
</evidence>
<keyword evidence="2" id="KW-1185">Reference proteome</keyword>
<sequence length="63" mass="7640">MSGLQNKLHYFGDKSAIIQPRQVKIIEPLTPRELMTYQALEIILPRLLFISRWLWRQHPDRWP</sequence>